<reference evidence="9 10" key="1">
    <citation type="submission" date="2020-08" db="EMBL/GenBank/DDBJ databases">
        <authorList>
            <person name="Hejnol A."/>
        </authorList>
    </citation>
    <scope>NUCLEOTIDE SEQUENCE [LARGE SCALE GENOMIC DNA]</scope>
</reference>
<dbReference type="InterPro" id="IPR050649">
    <property type="entry name" value="Paired_Homeobox_TFs"/>
</dbReference>
<dbReference type="OrthoDB" id="6159439at2759"/>
<dbReference type="InterPro" id="IPR000047">
    <property type="entry name" value="HTH_motif"/>
</dbReference>
<protein>
    <submittedName>
        <fullName evidence="9">DgyrCDS3794</fullName>
    </submittedName>
</protein>
<evidence type="ECO:0000256" key="7">
    <source>
        <dbReference type="SAM" id="MobiDB-lite"/>
    </source>
</evidence>
<dbReference type="PROSITE" id="PS50071">
    <property type="entry name" value="HOMEOBOX_2"/>
    <property type="match status" value="1"/>
</dbReference>
<accession>A0A7I8VER3</accession>
<feature type="DNA-binding region" description="Homeobox" evidence="5">
    <location>
        <begin position="86"/>
        <end position="145"/>
    </location>
</feature>
<dbReference type="InterPro" id="IPR017970">
    <property type="entry name" value="Homeobox_CS"/>
</dbReference>
<dbReference type="SMART" id="SM00389">
    <property type="entry name" value="HOX"/>
    <property type="match status" value="1"/>
</dbReference>
<dbReference type="CDD" id="cd00086">
    <property type="entry name" value="homeodomain"/>
    <property type="match status" value="1"/>
</dbReference>
<dbReference type="AlphaFoldDB" id="A0A7I8VER3"/>
<dbReference type="Proteomes" id="UP000549394">
    <property type="component" value="Unassembled WGS sequence"/>
</dbReference>
<comment type="caution">
    <text evidence="9">The sequence shown here is derived from an EMBL/GenBank/DDBJ whole genome shotgun (WGS) entry which is preliminary data.</text>
</comment>
<proteinExistence type="predicted"/>
<gene>
    <name evidence="9" type="ORF">DGYR_LOCUS3575</name>
</gene>
<name>A0A7I8VER3_9ANNE</name>
<dbReference type="InterPro" id="IPR001356">
    <property type="entry name" value="HD"/>
</dbReference>
<dbReference type="InterPro" id="IPR009057">
    <property type="entry name" value="Homeodomain-like_sf"/>
</dbReference>
<evidence type="ECO:0000313" key="10">
    <source>
        <dbReference type="Proteomes" id="UP000549394"/>
    </source>
</evidence>
<feature type="domain" description="Homeobox" evidence="8">
    <location>
        <begin position="84"/>
        <end position="144"/>
    </location>
</feature>
<evidence type="ECO:0000256" key="2">
    <source>
        <dbReference type="ARBA" id="ARBA00023125"/>
    </source>
</evidence>
<dbReference type="PRINTS" id="PR00031">
    <property type="entry name" value="HTHREPRESSR"/>
</dbReference>
<keyword evidence="10" id="KW-1185">Reference proteome</keyword>
<evidence type="ECO:0000259" key="8">
    <source>
        <dbReference type="PROSITE" id="PS50071"/>
    </source>
</evidence>
<dbReference type="GO" id="GO:0000977">
    <property type="term" value="F:RNA polymerase II transcription regulatory region sequence-specific DNA binding"/>
    <property type="evidence" value="ECO:0007669"/>
    <property type="project" value="TreeGrafter"/>
</dbReference>
<dbReference type="SUPFAM" id="SSF46689">
    <property type="entry name" value="Homeodomain-like"/>
    <property type="match status" value="1"/>
</dbReference>
<evidence type="ECO:0000256" key="6">
    <source>
        <dbReference type="RuleBase" id="RU000682"/>
    </source>
</evidence>
<dbReference type="Gene3D" id="1.10.10.60">
    <property type="entry name" value="Homeodomain-like"/>
    <property type="match status" value="1"/>
</dbReference>
<evidence type="ECO:0000256" key="1">
    <source>
        <dbReference type="ARBA" id="ARBA00004123"/>
    </source>
</evidence>
<dbReference type="FunFam" id="1.10.10.60:FF:000679">
    <property type="entry name" value="Homeobox protein aristaless"/>
    <property type="match status" value="1"/>
</dbReference>
<organism evidence="9 10">
    <name type="scientific">Dimorphilus gyrociliatus</name>
    <dbReference type="NCBI Taxonomy" id="2664684"/>
    <lineage>
        <taxon>Eukaryota</taxon>
        <taxon>Metazoa</taxon>
        <taxon>Spiralia</taxon>
        <taxon>Lophotrochozoa</taxon>
        <taxon>Annelida</taxon>
        <taxon>Polychaeta</taxon>
        <taxon>Polychaeta incertae sedis</taxon>
        <taxon>Dinophilidae</taxon>
        <taxon>Dimorphilus</taxon>
    </lineage>
</organism>
<dbReference type="PANTHER" id="PTHR24329">
    <property type="entry name" value="HOMEOBOX PROTEIN ARISTALESS"/>
    <property type="match status" value="1"/>
</dbReference>
<keyword evidence="3 5" id="KW-0371">Homeobox</keyword>
<evidence type="ECO:0000256" key="5">
    <source>
        <dbReference type="PROSITE-ProRule" id="PRU00108"/>
    </source>
</evidence>
<evidence type="ECO:0000313" key="9">
    <source>
        <dbReference type="EMBL" id="CAD5114754.1"/>
    </source>
</evidence>
<dbReference type="PANTHER" id="PTHR24329:SF543">
    <property type="entry name" value="FI01017P-RELATED"/>
    <property type="match status" value="1"/>
</dbReference>
<evidence type="ECO:0000256" key="3">
    <source>
        <dbReference type="ARBA" id="ARBA00023155"/>
    </source>
</evidence>
<feature type="region of interest" description="Disordered" evidence="7">
    <location>
        <begin position="47"/>
        <end position="66"/>
    </location>
</feature>
<keyword evidence="4 5" id="KW-0539">Nucleus</keyword>
<dbReference type="EMBL" id="CAJFCJ010000005">
    <property type="protein sequence ID" value="CAD5114754.1"/>
    <property type="molecule type" value="Genomic_DNA"/>
</dbReference>
<dbReference type="Pfam" id="PF00046">
    <property type="entry name" value="Homeodomain"/>
    <property type="match status" value="1"/>
</dbReference>
<evidence type="ECO:0000256" key="4">
    <source>
        <dbReference type="ARBA" id="ARBA00023242"/>
    </source>
</evidence>
<dbReference type="PROSITE" id="PS00027">
    <property type="entry name" value="HOMEOBOX_1"/>
    <property type="match status" value="1"/>
</dbReference>
<keyword evidence="2 5" id="KW-0238">DNA-binding</keyword>
<dbReference type="GO" id="GO:0005634">
    <property type="term" value="C:nucleus"/>
    <property type="evidence" value="ECO:0007669"/>
    <property type="project" value="UniProtKB-SubCell"/>
</dbReference>
<dbReference type="GO" id="GO:0000981">
    <property type="term" value="F:DNA-binding transcription factor activity, RNA polymerase II-specific"/>
    <property type="evidence" value="ECO:0007669"/>
    <property type="project" value="InterPro"/>
</dbReference>
<comment type="subcellular location">
    <subcellularLocation>
        <location evidence="1 5 6">Nucleus</location>
    </subcellularLocation>
</comment>
<feature type="region of interest" description="Disordered" evidence="7">
    <location>
        <begin position="72"/>
        <end position="98"/>
    </location>
</feature>
<sequence length="246" mass="28208">MSDNSILGPLGITPHGIDDILTDEGQQQLLNSVDSDQRVKLDKIERVTGGNDKDPNANNKLILPTHNSFSDTSMVETKEEQTKKKKTRHRTTFSSGQLEEMERAFEKAPYPDAFTREDLANRIGLNEARVQVWFQNRRAKWRKKESPMRKYYYTSSMASVYPGYVTHQGQSTQTSYYPQPNPATLGRMSQGRNDQWPFLNDPTQRCNPITYPLSNPYVPQTSPFDTLKSITEDDQPPYFTQFSNIS</sequence>